<organism evidence="3 4">
    <name type="scientific">Mycobacterium europaeum</name>
    <dbReference type="NCBI Taxonomy" id="761804"/>
    <lineage>
        <taxon>Bacteria</taxon>
        <taxon>Bacillati</taxon>
        <taxon>Actinomycetota</taxon>
        <taxon>Actinomycetes</taxon>
        <taxon>Mycobacteriales</taxon>
        <taxon>Mycobacteriaceae</taxon>
        <taxon>Mycobacterium</taxon>
        <taxon>Mycobacterium simiae complex</taxon>
    </lineage>
</organism>
<protein>
    <submittedName>
        <fullName evidence="3">Short-chain type dehydrogenase/reductase</fullName>
    </submittedName>
</protein>
<dbReference type="InterPro" id="IPR020904">
    <property type="entry name" value="Sc_DH/Rdtase_CS"/>
</dbReference>
<gene>
    <name evidence="3" type="ORF">BN000_01105</name>
</gene>
<dbReference type="RefSeq" id="WP_085241229.1">
    <property type="nucleotide sequence ID" value="NZ_CP157315.1"/>
</dbReference>
<dbReference type="PRINTS" id="PR00081">
    <property type="entry name" value="GDHRDH"/>
</dbReference>
<dbReference type="GO" id="GO:0016616">
    <property type="term" value="F:oxidoreductase activity, acting on the CH-OH group of donors, NAD or NADP as acceptor"/>
    <property type="evidence" value="ECO:0007669"/>
    <property type="project" value="TreeGrafter"/>
</dbReference>
<dbReference type="STRING" id="761804.BN000_01105"/>
<dbReference type="PRINTS" id="PR00080">
    <property type="entry name" value="SDRFAMILY"/>
</dbReference>
<evidence type="ECO:0000313" key="4">
    <source>
        <dbReference type="Proteomes" id="UP000199601"/>
    </source>
</evidence>
<dbReference type="EMBL" id="CTEC01000001">
    <property type="protein sequence ID" value="CQD05642.1"/>
    <property type="molecule type" value="Genomic_DNA"/>
</dbReference>
<evidence type="ECO:0000313" key="3">
    <source>
        <dbReference type="EMBL" id="CQD05642.1"/>
    </source>
</evidence>
<dbReference type="GO" id="GO:0030497">
    <property type="term" value="P:fatty acid elongation"/>
    <property type="evidence" value="ECO:0007669"/>
    <property type="project" value="TreeGrafter"/>
</dbReference>
<dbReference type="Proteomes" id="UP000199601">
    <property type="component" value="Unassembled WGS sequence"/>
</dbReference>
<reference evidence="4" key="1">
    <citation type="submission" date="2015-03" db="EMBL/GenBank/DDBJ databases">
        <authorList>
            <person name="Urmite Genomes"/>
        </authorList>
    </citation>
    <scope>NUCLEOTIDE SEQUENCE [LARGE SCALE GENOMIC DNA]</scope>
    <source>
        <strain evidence="4">CSUR P1344</strain>
    </source>
</reference>
<keyword evidence="2" id="KW-0560">Oxidoreductase</keyword>
<dbReference type="Gene3D" id="3.40.50.720">
    <property type="entry name" value="NAD(P)-binding Rossmann-like Domain"/>
    <property type="match status" value="1"/>
</dbReference>
<dbReference type="Pfam" id="PF13561">
    <property type="entry name" value="adh_short_C2"/>
    <property type="match status" value="1"/>
</dbReference>
<dbReference type="PANTHER" id="PTHR42760">
    <property type="entry name" value="SHORT-CHAIN DEHYDROGENASES/REDUCTASES FAMILY MEMBER"/>
    <property type="match status" value="1"/>
</dbReference>
<dbReference type="InterPro" id="IPR002347">
    <property type="entry name" value="SDR_fam"/>
</dbReference>
<dbReference type="FunFam" id="3.40.50.720:FF:000084">
    <property type="entry name" value="Short-chain dehydrogenase reductase"/>
    <property type="match status" value="1"/>
</dbReference>
<dbReference type="OrthoDB" id="286404at2"/>
<comment type="similarity">
    <text evidence="1">Belongs to the short-chain dehydrogenases/reductases (SDR) family.</text>
</comment>
<evidence type="ECO:0000256" key="2">
    <source>
        <dbReference type="ARBA" id="ARBA00023002"/>
    </source>
</evidence>
<dbReference type="SUPFAM" id="SSF51735">
    <property type="entry name" value="NAD(P)-binding Rossmann-fold domains"/>
    <property type="match status" value="1"/>
</dbReference>
<dbReference type="AlphaFoldDB" id="A0A0U1D043"/>
<dbReference type="InterPro" id="IPR036291">
    <property type="entry name" value="NAD(P)-bd_dom_sf"/>
</dbReference>
<dbReference type="PROSITE" id="PS00061">
    <property type="entry name" value="ADH_SHORT"/>
    <property type="match status" value="1"/>
</dbReference>
<accession>A0A0U1D043</accession>
<evidence type="ECO:0000256" key="1">
    <source>
        <dbReference type="ARBA" id="ARBA00006484"/>
    </source>
</evidence>
<sequence>MTARASFDFSGTTALITGGTSGIGHATAVLFRDAGARVAVTGTKPGPADYQADLSGMDYHQLQISDPESVDALAQKFTALDVLVNNAGANFPGGLDESKPEGFEASVALNLTGPYRLTVGLYRALRTSTAAGGASVVNLASMSALRAVPLVPGYGAAKAGIVCITRNLAVKWAPKGIRVNAVAPGAVDTPMTAPMHGSAELVEAELAHIPLRRFGSVGEIAPTIAFLCTEQSSYTSGAVFVVDAASDCV</sequence>
<keyword evidence="4" id="KW-1185">Reference proteome</keyword>
<name>A0A0U1D043_9MYCO</name>
<dbReference type="PANTHER" id="PTHR42760:SF123">
    <property type="entry name" value="OXIDOREDUCTASE"/>
    <property type="match status" value="1"/>
</dbReference>
<proteinExistence type="inferred from homology"/>
<dbReference type="CDD" id="cd05233">
    <property type="entry name" value="SDR_c"/>
    <property type="match status" value="1"/>
</dbReference>